<proteinExistence type="predicted"/>
<reference evidence="1" key="1">
    <citation type="journal article" date="2017" name="Proc. Natl. Acad. Sci. U.S.A.">
        <title>Comparative genomics uncovers the prolific and distinctive metabolic potential of the cyanobacterial genus Moorea.</title>
        <authorList>
            <person name="Leao T."/>
            <person name="Castelao G."/>
            <person name="Korobeynikov A."/>
            <person name="Monroe E.A."/>
            <person name="Podell S."/>
            <person name="Glukhov E."/>
            <person name="Allen E.E."/>
            <person name="Gerwick W.H."/>
            <person name="Gerwick L."/>
        </authorList>
    </citation>
    <scope>NUCLEOTIDE SEQUENCE</scope>
    <source>
        <strain evidence="1">JHB</strain>
    </source>
</reference>
<gene>
    <name evidence="1" type="ORF">BJP36_38855</name>
</gene>
<dbReference type="Proteomes" id="UP000176944">
    <property type="component" value="Chromosome"/>
</dbReference>
<accession>A0A9Q9SUQ9</accession>
<sequence>MGEDRVMIFVNKNESVGRVGRVGGVGRWPDGEMGEIFIKVNYPDLI</sequence>
<name>A0A9Q9SUQ9_MOOP1</name>
<dbReference type="AlphaFoldDB" id="A0A9Q9SUQ9"/>
<protein>
    <submittedName>
        <fullName evidence="1">Uncharacterized protein</fullName>
    </submittedName>
</protein>
<dbReference type="EMBL" id="CP017708">
    <property type="protein sequence ID" value="WAN70031.1"/>
    <property type="molecule type" value="Genomic_DNA"/>
</dbReference>
<evidence type="ECO:0000313" key="1">
    <source>
        <dbReference type="EMBL" id="WAN70031.1"/>
    </source>
</evidence>
<reference evidence="1" key="2">
    <citation type="submission" date="2022-10" db="EMBL/GenBank/DDBJ databases">
        <authorList>
            <person name="Ngo T.-E."/>
        </authorList>
    </citation>
    <scope>NUCLEOTIDE SEQUENCE</scope>
    <source>
        <strain evidence="1">JHB</strain>
    </source>
</reference>
<organism evidence="1">
    <name type="scientific">Moorena producens (strain JHB)</name>
    <dbReference type="NCBI Taxonomy" id="1454205"/>
    <lineage>
        <taxon>Bacteria</taxon>
        <taxon>Bacillati</taxon>
        <taxon>Cyanobacteriota</taxon>
        <taxon>Cyanophyceae</taxon>
        <taxon>Coleofasciculales</taxon>
        <taxon>Coleofasciculaceae</taxon>
        <taxon>Moorena</taxon>
    </lineage>
</organism>